<feature type="transmembrane region" description="Helical" evidence="8">
    <location>
        <begin position="191"/>
        <end position="211"/>
    </location>
</feature>
<organism evidence="10 11">
    <name type="scientific">Nocardia caishijiensis</name>
    <dbReference type="NCBI Taxonomy" id="184756"/>
    <lineage>
        <taxon>Bacteria</taxon>
        <taxon>Bacillati</taxon>
        <taxon>Actinomycetota</taxon>
        <taxon>Actinomycetes</taxon>
        <taxon>Mycobacteriales</taxon>
        <taxon>Nocardiaceae</taxon>
        <taxon>Nocardia</taxon>
    </lineage>
</organism>
<evidence type="ECO:0000259" key="9">
    <source>
        <dbReference type="Pfam" id="PF00892"/>
    </source>
</evidence>
<dbReference type="PANTHER" id="PTHR32322:SF18">
    <property type="entry name" value="S-ADENOSYLMETHIONINE_S-ADENOSYLHOMOCYSTEINE TRANSPORTER"/>
    <property type="match status" value="1"/>
</dbReference>
<comment type="similarity">
    <text evidence="2">Belongs to the EamA transporter family.</text>
</comment>
<protein>
    <submittedName>
        <fullName evidence="10">Threonine/homoserine efflux transporter RhtA</fullName>
    </submittedName>
</protein>
<evidence type="ECO:0000256" key="3">
    <source>
        <dbReference type="ARBA" id="ARBA00022475"/>
    </source>
</evidence>
<feature type="domain" description="EamA" evidence="9">
    <location>
        <begin position="162"/>
        <end position="302"/>
    </location>
</feature>
<evidence type="ECO:0000256" key="4">
    <source>
        <dbReference type="ARBA" id="ARBA00022692"/>
    </source>
</evidence>
<dbReference type="InterPro" id="IPR050638">
    <property type="entry name" value="AA-Vitamin_Transporters"/>
</dbReference>
<feature type="transmembrane region" description="Helical" evidence="8">
    <location>
        <begin position="105"/>
        <end position="125"/>
    </location>
</feature>
<dbReference type="InterPro" id="IPR000620">
    <property type="entry name" value="EamA_dom"/>
</dbReference>
<feature type="transmembrane region" description="Helical" evidence="8">
    <location>
        <begin position="231"/>
        <end position="253"/>
    </location>
</feature>
<evidence type="ECO:0000256" key="1">
    <source>
        <dbReference type="ARBA" id="ARBA00004651"/>
    </source>
</evidence>
<dbReference type="RefSeq" id="WP_067979628.1">
    <property type="nucleotide sequence ID" value="NZ_VMSD01000001.1"/>
</dbReference>
<sequence length="333" mass="34509">METLTHDAAARRIRTGLLFALASATSFGLSGPLARGLMNAGWSAAAVVAVRVLLAGVVLLPLAWPHLRDNRTLLRDNAKLIVAYGVVAVAGTQLAYFNAVARMEVGTALLIEFAAPIAVVGWLWLRHRQRPGAATVAGAILGITGLMLVLDVFSGVSTDPVGIVWALGSMVGAATYFVLSDQGGDLPGTVLAAGGLLIGGVILLAAGTVGIVPLRATTEPVVFADFTTPWWLPILVIGIVTAAISYVTGIAATRRLGSRLASFVALTEVLAALLFAWLLLGETPGLIQLLGGALILLGVIAVRLGEPAVRTLGDPESPTAERQLDRTANPNRL</sequence>
<evidence type="ECO:0000256" key="7">
    <source>
        <dbReference type="SAM" id="MobiDB-lite"/>
    </source>
</evidence>
<keyword evidence="5 8" id="KW-1133">Transmembrane helix</keyword>
<keyword evidence="11" id="KW-1185">Reference proteome</keyword>
<keyword evidence="6 8" id="KW-0472">Membrane</keyword>
<dbReference type="InterPro" id="IPR037185">
    <property type="entry name" value="EmrE-like"/>
</dbReference>
<reference evidence="10 11" key="1">
    <citation type="submission" date="2019-07" db="EMBL/GenBank/DDBJ databases">
        <title>Genomic Encyclopedia of Type Strains, Phase IV (KMG-IV): sequencing the most valuable type-strain genomes for metagenomic binning, comparative biology and taxonomic classification.</title>
        <authorList>
            <person name="Goeker M."/>
        </authorList>
    </citation>
    <scope>NUCLEOTIDE SEQUENCE [LARGE SCALE GENOMIC DNA]</scope>
    <source>
        <strain evidence="10 11">DSM 44831</strain>
    </source>
</reference>
<keyword evidence="3" id="KW-1003">Cell membrane</keyword>
<gene>
    <name evidence="10" type="ORF">FNL39_101311</name>
</gene>
<evidence type="ECO:0000313" key="11">
    <source>
        <dbReference type="Proteomes" id="UP000798951"/>
    </source>
</evidence>
<evidence type="ECO:0000256" key="8">
    <source>
        <dbReference type="SAM" id="Phobius"/>
    </source>
</evidence>
<feature type="domain" description="EamA" evidence="9">
    <location>
        <begin position="15"/>
        <end position="150"/>
    </location>
</feature>
<feature type="transmembrane region" description="Helical" evidence="8">
    <location>
        <begin position="132"/>
        <end position="150"/>
    </location>
</feature>
<dbReference type="PANTHER" id="PTHR32322">
    <property type="entry name" value="INNER MEMBRANE TRANSPORTER"/>
    <property type="match status" value="1"/>
</dbReference>
<proteinExistence type="inferred from homology"/>
<accession>A0ABQ6YSV5</accession>
<feature type="region of interest" description="Disordered" evidence="7">
    <location>
        <begin position="312"/>
        <end position="333"/>
    </location>
</feature>
<feature type="transmembrane region" description="Helical" evidence="8">
    <location>
        <begin position="40"/>
        <end position="60"/>
    </location>
</feature>
<feature type="transmembrane region" description="Helical" evidence="8">
    <location>
        <begin position="162"/>
        <end position="179"/>
    </location>
</feature>
<comment type="caution">
    <text evidence="10">The sequence shown here is derived from an EMBL/GenBank/DDBJ whole genome shotgun (WGS) entry which is preliminary data.</text>
</comment>
<feature type="transmembrane region" description="Helical" evidence="8">
    <location>
        <begin position="260"/>
        <end position="280"/>
    </location>
</feature>
<evidence type="ECO:0000313" key="10">
    <source>
        <dbReference type="EMBL" id="KAF0848880.1"/>
    </source>
</evidence>
<feature type="transmembrane region" description="Helical" evidence="8">
    <location>
        <begin position="81"/>
        <end position="99"/>
    </location>
</feature>
<keyword evidence="4 8" id="KW-0812">Transmembrane</keyword>
<evidence type="ECO:0000256" key="6">
    <source>
        <dbReference type="ARBA" id="ARBA00023136"/>
    </source>
</evidence>
<name>A0ABQ6YSV5_9NOCA</name>
<dbReference type="EMBL" id="VMSD01000001">
    <property type="protein sequence ID" value="KAF0848880.1"/>
    <property type="molecule type" value="Genomic_DNA"/>
</dbReference>
<evidence type="ECO:0000256" key="2">
    <source>
        <dbReference type="ARBA" id="ARBA00007362"/>
    </source>
</evidence>
<dbReference type="Proteomes" id="UP000798951">
    <property type="component" value="Unassembled WGS sequence"/>
</dbReference>
<comment type="subcellular location">
    <subcellularLocation>
        <location evidence="1">Cell membrane</location>
        <topology evidence="1">Multi-pass membrane protein</topology>
    </subcellularLocation>
</comment>
<feature type="transmembrane region" description="Helical" evidence="8">
    <location>
        <begin position="286"/>
        <end position="305"/>
    </location>
</feature>
<dbReference type="SUPFAM" id="SSF103481">
    <property type="entry name" value="Multidrug resistance efflux transporter EmrE"/>
    <property type="match status" value="2"/>
</dbReference>
<dbReference type="Pfam" id="PF00892">
    <property type="entry name" value="EamA"/>
    <property type="match status" value="2"/>
</dbReference>
<evidence type="ECO:0000256" key="5">
    <source>
        <dbReference type="ARBA" id="ARBA00022989"/>
    </source>
</evidence>